<proteinExistence type="predicted"/>
<evidence type="ECO:0000256" key="2">
    <source>
        <dbReference type="SAM" id="Phobius"/>
    </source>
</evidence>
<sequence length="180" mass="18880">MRHFVGFLSGLLLGPVLLLVTGWAFAHLRGLNAVQASALQGTGPVALAGLVGVGLLVALVAVPPRLTPMLPFSAALVLGGATAAALVRMHLLERLPVLPGVEGALTLLPLGVFVPLALVLAAPVFVGARWVRDDEDGPTKEEYFEGLYDEGEGDGRPRSSATRSEPVPAHHEPRHRLEDA</sequence>
<dbReference type="AlphaFoldDB" id="A0A975QMB4"/>
<name>A0A975QMB4_9ACTN</name>
<keyword evidence="4" id="KW-1185">Reference proteome</keyword>
<organism evidence="3 4">
    <name type="scientific">Nocardiopsis eucommiae</name>
    <dbReference type="NCBI Taxonomy" id="2831970"/>
    <lineage>
        <taxon>Bacteria</taxon>
        <taxon>Bacillati</taxon>
        <taxon>Actinomycetota</taxon>
        <taxon>Actinomycetes</taxon>
        <taxon>Streptosporangiales</taxon>
        <taxon>Nocardiopsidaceae</taxon>
        <taxon>Nocardiopsis</taxon>
    </lineage>
</organism>
<dbReference type="KEGG" id="nec:KGD82_14165"/>
<accession>A0A975QMB4</accession>
<feature type="region of interest" description="Disordered" evidence="1">
    <location>
        <begin position="136"/>
        <end position="180"/>
    </location>
</feature>
<reference evidence="3" key="1">
    <citation type="submission" date="2021-05" db="EMBL/GenBank/DDBJ databases">
        <authorList>
            <person name="Kaiqin L."/>
            <person name="Jian G."/>
        </authorList>
    </citation>
    <scope>NUCLEOTIDE SEQUENCE</scope>
    <source>
        <strain evidence="3">HDS5</strain>
    </source>
</reference>
<evidence type="ECO:0000313" key="4">
    <source>
        <dbReference type="Proteomes" id="UP000682416"/>
    </source>
</evidence>
<evidence type="ECO:0000313" key="3">
    <source>
        <dbReference type="EMBL" id="QVJ03277.1"/>
    </source>
</evidence>
<keyword evidence="2" id="KW-0472">Membrane</keyword>
<feature type="transmembrane region" description="Helical" evidence="2">
    <location>
        <begin position="69"/>
        <end position="87"/>
    </location>
</feature>
<keyword evidence="2" id="KW-0812">Transmembrane</keyword>
<feature type="compositionally biased region" description="Basic and acidic residues" evidence="1">
    <location>
        <begin position="168"/>
        <end position="180"/>
    </location>
</feature>
<dbReference type="EMBL" id="CP074402">
    <property type="protein sequence ID" value="QVJ03277.1"/>
    <property type="molecule type" value="Genomic_DNA"/>
</dbReference>
<evidence type="ECO:0000256" key="1">
    <source>
        <dbReference type="SAM" id="MobiDB-lite"/>
    </source>
</evidence>
<keyword evidence="2" id="KW-1133">Transmembrane helix</keyword>
<feature type="transmembrane region" description="Helical" evidence="2">
    <location>
        <begin position="107"/>
        <end position="131"/>
    </location>
</feature>
<protein>
    <submittedName>
        <fullName evidence="3">Uncharacterized protein</fullName>
    </submittedName>
</protein>
<dbReference type="RefSeq" id="WP_378736299.1">
    <property type="nucleotide sequence ID" value="NZ_CBDRIY010000011.1"/>
</dbReference>
<gene>
    <name evidence="3" type="ORF">KGD82_14165</name>
</gene>
<dbReference type="Proteomes" id="UP000682416">
    <property type="component" value="Chromosome"/>
</dbReference>
<feature type="transmembrane region" description="Helical" evidence="2">
    <location>
        <begin position="42"/>
        <end position="62"/>
    </location>
</feature>